<dbReference type="AlphaFoldDB" id="A0A835YPW5"/>
<evidence type="ECO:0000313" key="3">
    <source>
        <dbReference type="EMBL" id="KAG5178453.1"/>
    </source>
</evidence>
<evidence type="ECO:0000259" key="2">
    <source>
        <dbReference type="SMART" id="SM01190"/>
    </source>
</evidence>
<dbReference type="InterPro" id="IPR009038">
    <property type="entry name" value="GOLD_dom"/>
</dbReference>
<accession>A0A835YPW5</accession>
<proteinExistence type="predicted"/>
<keyword evidence="4" id="KW-1185">Reference proteome</keyword>
<evidence type="ECO:0000313" key="4">
    <source>
        <dbReference type="Proteomes" id="UP000664859"/>
    </source>
</evidence>
<dbReference type="Proteomes" id="UP000664859">
    <property type="component" value="Unassembled WGS sequence"/>
</dbReference>
<dbReference type="EMBL" id="JAFCMP010000515">
    <property type="protein sequence ID" value="KAG5178453.1"/>
    <property type="molecule type" value="Genomic_DNA"/>
</dbReference>
<dbReference type="Pfam" id="PF01105">
    <property type="entry name" value="EMP24_GP25L"/>
    <property type="match status" value="1"/>
</dbReference>
<keyword evidence="1" id="KW-0732">Signal</keyword>
<protein>
    <recommendedName>
        <fullName evidence="2">GOLD domain-containing protein</fullName>
    </recommendedName>
</protein>
<sequence>MRLALWLTLVSGLACKALCMEPLTVVLEPDEKACFYEIVTPEDEGDRTVEVFVLRGNRLSVGLTVRGPFKQQQAGHPATSMKAALETSEVVAEQDEMEHDPSMFGQTHKQGFNAAAGVYEICLDNSGPGVLGSPGRKLVQLQVRADARITADAAAAARERESARLAASAAAAKGAPAATDDLGALATQLLRLRAELDAVDAKQARERRRLAVHSASEQRASAGMMLGSALETLVFIGAGVFQVAFIARWFRGRAGGGAGSARGTHQWA</sequence>
<reference evidence="3" key="1">
    <citation type="submission" date="2021-02" db="EMBL/GenBank/DDBJ databases">
        <title>First Annotated Genome of the Yellow-green Alga Tribonema minus.</title>
        <authorList>
            <person name="Mahan K.M."/>
        </authorList>
    </citation>
    <scope>NUCLEOTIDE SEQUENCE</scope>
    <source>
        <strain evidence="3">UTEX B ZZ1240</strain>
    </source>
</reference>
<comment type="caution">
    <text evidence="3">The sequence shown here is derived from an EMBL/GenBank/DDBJ whole genome shotgun (WGS) entry which is preliminary data.</text>
</comment>
<name>A0A835YPW5_9STRA</name>
<evidence type="ECO:0000256" key="1">
    <source>
        <dbReference type="SAM" id="SignalP"/>
    </source>
</evidence>
<gene>
    <name evidence="3" type="ORF">JKP88DRAFT_350318</name>
</gene>
<feature type="domain" description="GOLD" evidence="2">
    <location>
        <begin position="22"/>
        <end position="251"/>
    </location>
</feature>
<dbReference type="SMART" id="SM01190">
    <property type="entry name" value="EMP24_GP25L"/>
    <property type="match status" value="1"/>
</dbReference>
<dbReference type="OrthoDB" id="1929172at2759"/>
<dbReference type="PROSITE" id="PS51257">
    <property type="entry name" value="PROKAR_LIPOPROTEIN"/>
    <property type="match status" value="1"/>
</dbReference>
<organism evidence="3 4">
    <name type="scientific">Tribonema minus</name>
    <dbReference type="NCBI Taxonomy" id="303371"/>
    <lineage>
        <taxon>Eukaryota</taxon>
        <taxon>Sar</taxon>
        <taxon>Stramenopiles</taxon>
        <taxon>Ochrophyta</taxon>
        <taxon>PX clade</taxon>
        <taxon>Xanthophyceae</taxon>
        <taxon>Tribonematales</taxon>
        <taxon>Tribonemataceae</taxon>
        <taxon>Tribonema</taxon>
    </lineage>
</organism>
<feature type="chain" id="PRO_5032812621" description="GOLD domain-containing protein" evidence="1">
    <location>
        <begin position="20"/>
        <end position="268"/>
    </location>
</feature>
<feature type="signal peptide" evidence="1">
    <location>
        <begin position="1"/>
        <end position="19"/>
    </location>
</feature>